<comment type="caution">
    <text evidence="1">The sequence shown here is derived from an EMBL/GenBank/DDBJ whole genome shotgun (WGS) entry which is preliminary data.</text>
</comment>
<reference evidence="2" key="1">
    <citation type="submission" date="2015-07" db="EMBL/GenBank/DDBJ databases">
        <authorList>
            <consortium name="Consortium for Microbial Forensics and Genomics (microFORGE)"/>
            <person name="Knight B.M."/>
            <person name="Roberts D.P."/>
            <person name="Lin D."/>
            <person name="Hari K."/>
            <person name="Fletcher J."/>
            <person name="Melcher U."/>
            <person name="Blagden T."/>
            <person name="Winegar R.A."/>
        </authorList>
    </citation>
    <scope>NUCLEOTIDE SEQUENCE [LARGE SCALE GENOMIC DNA]</scope>
    <source>
        <strain evidence="2">NRRL B-1447</strain>
    </source>
</reference>
<organism evidence="1 2">
    <name type="scientific">Streptomyces virginiae</name>
    <name type="common">Streptomyces cinnamonensis</name>
    <dbReference type="NCBI Taxonomy" id="1961"/>
    <lineage>
        <taxon>Bacteria</taxon>
        <taxon>Bacillati</taxon>
        <taxon>Actinomycetota</taxon>
        <taxon>Actinomycetes</taxon>
        <taxon>Kitasatosporales</taxon>
        <taxon>Streptomycetaceae</taxon>
        <taxon>Streptomyces</taxon>
    </lineage>
</organism>
<dbReference type="Proteomes" id="UP000037084">
    <property type="component" value="Unassembled WGS sequence"/>
</dbReference>
<proteinExistence type="predicted"/>
<evidence type="ECO:0000313" key="1">
    <source>
        <dbReference type="EMBL" id="KOG56752.1"/>
    </source>
</evidence>
<name>A0A0L8N233_STRVG</name>
<protein>
    <submittedName>
        <fullName evidence="1">Uncharacterized protein</fullName>
    </submittedName>
</protein>
<evidence type="ECO:0000313" key="2">
    <source>
        <dbReference type="Proteomes" id="UP000037084"/>
    </source>
</evidence>
<accession>A0A0L8N233</accession>
<dbReference type="AlphaFoldDB" id="A0A0L8N233"/>
<gene>
    <name evidence="1" type="ORF">ADK75_06410</name>
</gene>
<sequence length="61" mass="6263">MFGALCVQGLDEGWNLVPGLAAGQVRKTSNNDLDPATATSLFDIDTAGDRVVVQSPANSGT</sequence>
<dbReference type="EMBL" id="LGUV01000036">
    <property type="protein sequence ID" value="KOG56752.1"/>
    <property type="molecule type" value="Genomic_DNA"/>
</dbReference>
<feature type="non-terminal residue" evidence="1">
    <location>
        <position position="61"/>
    </location>
</feature>